<dbReference type="InterPro" id="IPR003594">
    <property type="entry name" value="HATPase_dom"/>
</dbReference>
<dbReference type="Pfam" id="PF07730">
    <property type="entry name" value="HisKA_3"/>
    <property type="match status" value="1"/>
</dbReference>
<keyword evidence="7" id="KW-1185">Reference proteome</keyword>
<dbReference type="Pfam" id="PF02518">
    <property type="entry name" value="HATPase_c"/>
    <property type="match status" value="1"/>
</dbReference>
<proteinExistence type="predicted"/>
<protein>
    <submittedName>
        <fullName evidence="6">Signal transduction histidine kinase</fullName>
    </submittedName>
</protein>
<keyword evidence="4" id="KW-0472">Membrane</keyword>
<dbReference type="InterPro" id="IPR050482">
    <property type="entry name" value="Sensor_HK_TwoCompSys"/>
</dbReference>
<dbReference type="Proteomes" id="UP000184418">
    <property type="component" value="Unassembled WGS sequence"/>
</dbReference>
<accession>A0A1M6I2P1</accession>
<feature type="transmembrane region" description="Helical" evidence="4">
    <location>
        <begin position="12"/>
        <end position="34"/>
    </location>
</feature>
<keyword evidence="1" id="KW-0808">Transferase</keyword>
<dbReference type="GO" id="GO:0016020">
    <property type="term" value="C:membrane"/>
    <property type="evidence" value="ECO:0007669"/>
    <property type="project" value="InterPro"/>
</dbReference>
<feature type="domain" description="Histidine kinase" evidence="5">
    <location>
        <begin position="77"/>
        <end position="275"/>
    </location>
</feature>
<name>A0A1M6I2P1_9BACT</name>
<dbReference type="SUPFAM" id="SSF55874">
    <property type="entry name" value="ATPase domain of HSP90 chaperone/DNA topoisomerase II/histidine kinase"/>
    <property type="match status" value="1"/>
</dbReference>
<evidence type="ECO:0000256" key="4">
    <source>
        <dbReference type="SAM" id="Phobius"/>
    </source>
</evidence>
<dbReference type="Gene3D" id="3.30.565.10">
    <property type="entry name" value="Histidine kinase-like ATPase, C-terminal domain"/>
    <property type="match status" value="1"/>
</dbReference>
<keyword evidence="3" id="KW-0902">Two-component regulatory system</keyword>
<evidence type="ECO:0000256" key="1">
    <source>
        <dbReference type="ARBA" id="ARBA00022679"/>
    </source>
</evidence>
<dbReference type="InterPro" id="IPR036890">
    <property type="entry name" value="HATPase_C_sf"/>
</dbReference>
<evidence type="ECO:0000313" key="6">
    <source>
        <dbReference type="EMBL" id="SHJ28660.1"/>
    </source>
</evidence>
<evidence type="ECO:0000256" key="2">
    <source>
        <dbReference type="ARBA" id="ARBA00022777"/>
    </source>
</evidence>
<dbReference type="PROSITE" id="PS50109">
    <property type="entry name" value="HIS_KIN"/>
    <property type="match status" value="1"/>
</dbReference>
<dbReference type="STRING" id="1121955.SAMN02745146_2763"/>
<dbReference type="InterPro" id="IPR005467">
    <property type="entry name" value="His_kinase_dom"/>
</dbReference>
<organism evidence="6 7">
    <name type="scientific">Hymenobacter daecheongensis DSM 21074</name>
    <dbReference type="NCBI Taxonomy" id="1121955"/>
    <lineage>
        <taxon>Bacteria</taxon>
        <taxon>Pseudomonadati</taxon>
        <taxon>Bacteroidota</taxon>
        <taxon>Cytophagia</taxon>
        <taxon>Cytophagales</taxon>
        <taxon>Hymenobacteraceae</taxon>
        <taxon>Hymenobacter</taxon>
    </lineage>
</organism>
<evidence type="ECO:0000256" key="3">
    <source>
        <dbReference type="ARBA" id="ARBA00023012"/>
    </source>
</evidence>
<gene>
    <name evidence="6" type="ORF">SAMN02745146_2763</name>
</gene>
<keyword evidence="2 6" id="KW-0418">Kinase</keyword>
<sequence>MGFPEELTFGQLLYGGIGFMLLAGGILLAFLVLYQKRLLLHQLRLRTIQTAHQQDLLRVQQQLLLAVIAAQEGEREHIGQDLHDGIGSILATAKLLLYRLDQQVAQEEFAHLLGLVKELISTAVQEVRGISHNLYPAVLARFGLAEAIQHLTDTCNETGKLPIELTLDYFQPLDLDQELALYRICQELVSNAIKHARGATRLAVRLQQQGSLLKLVVEDNGCGFSSQLPPTGSSAASGNGLRNINVRVQMLQAQLHLDTDAGQGTRITIELNSTTLP</sequence>
<dbReference type="PANTHER" id="PTHR24421">
    <property type="entry name" value="NITRATE/NITRITE SENSOR PROTEIN NARX-RELATED"/>
    <property type="match status" value="1"/>
</dbReference>
<keyword evidence="4" id="KW-0812">Transmembrane</keyword>
<reference evidence="6 7" key="1">
    <citation type="submission" date="2016-11" db="EMBL/GenBank/DDBJ databases">
        <authorList>
            <person name="Jaros S."/>
            <person name="Januszkiewicz K."/>
            <person name="Wedrychowicz H."/>
        </authorList>
    </citation>
    <scope>NUCLEOTIDE SEQUENCE [LARGE SCALE GENOMIC DNA]</scope>
    <source>
        <strain evidence="6 7">DSM 21074</strain>
    </source>
</reference>
<dbReference type="PANTHER" id="PTHR24421:SF59">
    <property type="entry name" value="OXYGEN SENSOR HISTIDINE KINASE NREB"/>
    <property type="match status" value="1"/>
</dbReference>
<dbReference type="GO" id="GO:0000155">
    <property type="term" value="F:phosphorelay sensor kinase activity"/>
    <property type="evidence" value="ECO:0007669"/>
    <property type="project" value="InterPro"/>
</dbReference>
<dbReference type="RefSeq" id="WP_073110323.1">
    <property type="nucleotide sequence ID" value="NZ_FQYN01000005.1"/>
</dbReference>
<dbReference type="SMART" id="SM00387">
    <property type="entry name" value="HATPase_c"/>
    <property type="match status" value="1"/>
</dbReference>
<evidence type="ECO:0000259" key="5">
    <source>
        <dbReference type="PROSITE" id="PS50109"/>
    </source>
</evidence>
<dbReference type="InterPro" id="IPR011712">
    <property type="entry name" value="Sig_transdc_His_kin_sub3_dim/P"/>
</dbReference>
<dbReference type="OrthoDB" id="9760839at2"/>
<evidence type="ECO:0000313" key="7">
    <source>
        <dbReference type="Proteomes" id="UP000184418"/>
    </source>
</evidence>
<dbReference type="AlphaFoldDB" id="A0A1M6I2P1"/>
<dbReference type="GO" id="GO:0046983">
    <property type="term" value="F:protein dimerization activity"/>
    <property type="evidence" value="ECO:0007669"/>
    <property type="project" value="InterPro"/>
</dbReference>
<dbReference type="CDD" id="cd16917">
    <property type="entry name" value="HATPase_UhpB-NarQ-NarX-like"/>
    <property type="match status" value="1"/>
</dbReference>
<keyword evidence="4" id="KW-1133">Transmembrane helix</keyword>
<dbReference type="Gene3D" id="1.20.5.1930">
    <property type="match status" value="1"/>
</dbReference>
<dbReference type="EMBL" id="FQYN01000005">
    <property type="protein sequence ID" value="SHJ28660.1"/>
    <property type="molecule type" value="Genomic_DNA"/>
</dbReference>